<reference evidence="2 3" key="1">
    <citation type="submission" date="2017-10" db="EMBL/GenBank/DDBJ databases">
        <title>Sedimentibacterium mangrovi gen. nov., sp. nov., a novel member of family Phyllobacteriacea isolated from mangrove sediment.</title>
        <authorList>
            <person name="Liao H."/>
            <person name="Tian Y."/>
        </authorList>
    </citation>
    <scope>NUCLEOTIDE SEQUENCE [LARGE SCALE GENOMIC DNA]</scope>
    <source>
        <strain evidence="2 3">X9-2-2</strain>
    </source>
</reference>
<feature type="domain" description="DUF2460" evidence="1">
    <location>
        <begin position="5"/>
        <end position="209"/>
    </location>
</feature>
<dbReference type="AlphaFoldDB" id="A0A2G1QS90"/>
<name>A0A2G1QS90_9HYPH</name>
<organism evidence="2 3">
    <name type="scientific">Zhengella mangrovi</name>
    <dbReference type="NCBI Taxonomy" id="1982044"/>
    <lineage>
        <taxon>Bacteria</taxon>
        <taxon>Pseudomonadati</taxon>
        <taxon>Pseudomonadota</taxon>
        <taxon>Alphaproteobacteria</taxon>
        <taxon>Hyphomicrobiales</taxon>
        <taxon>Notoacmeibacteraceae</taxon>
        <taxon>Zhengella</taxon>
    </lineage>
</organism>
<evidence type="ECO:0000313" key="2">
    <source>
        <dbReference type="EMBL" id="PHP68349.1"/>
    </source>
</evidence>
<keyword evidence="2" id="KW-0378">Hydrolase</keyword>
<evidence type="ECO:0000313" key="3">
    <source>
        <dbReference type="Proteomes" id="UP000221168"/>
    </source>
</evidence>
<sequence>MSAFHDVRFPVAIGFGATGGPERVNEIIRLTSGREKRNQRRAHGRRRYDAGTGLRALSDLEALSTFFEARRGSLFAFRFRDPFDWKSCALANVPAVTDQRIAVGDDRTAAFALVKRYGDGEDAYERPVTKPVAGTVRIALDGVEQAEATAFSVDCLTGIVTFVEPPTAGAVISAGYEFDVPVRFDTDQLLLSLAAFEAGQSPSVPLVEVLP</sequence>
<dbReference type="EMBL" id="PDVP01000002">
    <property type="protein sequence ID" value="PHP68349.1"/>
    <property type="molecule type" value="Genomic_DNA"/>
</dbReference>
<dbReference type="RefSeq" id="WP_099305140.1">
    <property type="nucleotide sequence ID" value="NZ_PDVP01000002.1"/>
</dbReference>
<protein>
    <submittedName>
        <fullName evidence="2">Glycoside hydrolase family 24</fullName>
    </submittedName>
</protein>
<dbReference type="GO" id="GO:0016787">
    <property type="term" value="F:hydrolase activity"/>
    <property type="evidence" value="ECO:0007669"/>
    <property type="project" value="UniProtKB-KW"/>
</dbReference>
<dbReference type="NCBIfam" id="TIGR02217">
    <property type="entry name" value="chp_TIGR02217"/>
    <property type="match status" value="1"/>
</dbReference>
<dbReference type="Proteomes" id="UP000221168">
    <property type="component" value="Unassembled WGS sequence"/>
</dbReference>
<dbReference type="OrthoDB" id="1685145at2"/>
<proteinExistence type="predicted"/>
<keyword evidence="3" id="KW-1185">Reference proteome</keyword>
<accession>A0A2G1QS90</accession>
<evidence type="ECO:0000259" key="1">
    <source>
        <dbReference type="Pfam" id="PF09343"/>
    </source>
</evidence>
<dbReference type="InterPro" id="IPR011740">
    <property type="entry name" value="DUF2460"/>
</dbReference>
<gene>
    <name evidence="2" type="ORF">CSC94_06810</name>
</gene>
<comment type="caution">
    <text evidence="2">The sequence shown here is derived from an EMBL/GenBank/DDBJ whole genome shotgun (WGS) entry which is preliminary data.</text>
</comment>
<dbReference type="Pfam" id="PF09343">
    <property type="entry name" value="DUF2460"/>
    <property type="match status" value="1"/>
</dbReference>